<evidence type="ECO:0000313" key="3">
    <source>
        <dbReference type="Proteomes" id="UP000226431"/>
    </source>
</evidence>
<dbReference type="AlphaFoldDB" id="A0A2C5ZLZ7"/>
<feature type="compositionally biased region" description="Basic and acidic residues" evidence="1">
    <location>
        <begin position="9"/>
        <end position="22"/>
    </location>
</feature>
<evidence type="ECO:0000313" key="2">
    <source>
        <dbReference type="EMBL" id="PHH81046.1"/>
    </source>
</evidence>
<proteinExistence type="predicted"/>
<reference evidence="2 3" key="1">
    <citation type="submission" date="2017-06" db="EMBL/GenBank/DDBJ databases">
        <title>Ant-infecting Ophiocordyceps genomes reveal a high diversity of potential behavioral manipulation genes and a possible major role for enterotoxins.</title>
        <authorList>
            <person name="De Bekker C."/>
            <person name="Evans H.C."/>
            <person name="Brachmann A."/>
            <person name="Hughes D.P."/>
        </authorList>
    </citation>
    <scope>NUCLEOTIDE SEQUENCE [LARGE SCALE GENOMIC DNA]</scope>
    <source>
        <strain evidence="2 3">Map16</strain>
    </source>
</reference>
<comment type="caution">
    <text evidence="2">The sequence shown here is derived from an EMBL/GenBank/DDBJ whole genome shotgun (WGS) entry which is preliminary data.</text>
</comment>
<protein>
    <submittedName>
        <fullName evidence="2">Uncharacterized protein</fullName>
    </submittedName>
</protein>
<sequence>MPRSPTLKEFSDRIQREADKGETGTLEVGEDDEFPALIQCLTGLPPGPMRDASVMTPGRFMDVLGGEDQYNLFLELYLRKTGKIPRQLDGLARRSAQHSAADLEDNVPI</sequence>
<dbReference type="EMBL" id="NJES01000004">
    <property type="protein sequence ID" value="PHH81046.1"/>
    <property type="molecule type" value="Genomic_DNA"/>
</dbReference>
<name>A0A2C5ZLZ7_9HYPO</name>
<gene>
    <name evidence="2" type="ORF">CDD80_4350</name>
</gene>
<keyword evidence="3" id="KW-1185">Reference proteome</keyword>
<dbReference type="Proteomes" id="UP000226431">
    <property type="component" value="Unassembled WGS sequence"/>
</dbReference>
<feature type="region of interest" description="Disordered" evidence="1">
    <location>
        <begin position="1"/>
        <end position="29"/>
    </location>
</feature>
<accession>A0A2C5ZLZ7</accession>
<evidence type="ECO:0000256" key="1">
    <source>
        <dbReference type="SAM" id="MobiDB-lite"/>
    </source>
</evidence>
<organism evidence="2 3">
    <name type="scientific">Ophiocordyceps camponoti-rufipedis</name>
    <dbReference type="NCBI Taxonomy" id="2004952"/>
    <lineage>
        <taxon>Eukaryota</taxon>
        <taxon>Fungi</taxon>
        <taxon>Dikarya</taxon>
        <taxon>Ascomycota</taxon>
        <taxon>Pezizomycotina</taxon>
        <taxon>Sordariomycetes</taxon>
        <taxon>Hypocreomycetidae</taxon>
        <taxon>Hypocreales</taxon>
        <taxon>Ophiocordycipitaceae</taxon>
        <taxon>Ophiocordyceps</taxon>
    </lineage>
</organism>